<comment type="caution">
    <text evidence="7">The sequence shown here is derived from an EMBL/GenBank/DDBJ whole genome shotgun (WGS) entry which is preliminary data.</text>
</comment>
<dbReference type="PANTHER" id="PTHR11070">
    <property type="entry name" value="UVRD / RECB / PCRA DNA HELICASE FAMILY MEMBER"/>
    <property type="match status" value="1"/>
</dbReference>
<keyword evidence="8" id="KW-1185">Reference proteome</keyword>
<dbReference type="InterPro" id="IPR000212">
    <property type="entry name" value="DNA_helicase_UvrD/REP"/>
</dbReference>
<gene>
    <name evidence="7" type="ORF">H9636_13115</name>
</gene>
<evidence type="ECO:0000313" key="7">
    <source>
        <dbReference type="EMBL" id="MBD8027594.1"/>
    </source>
</evidence>
<organism evidence="7 8">
    <name type="scientific">Ureibacillus galli</name>
    <dbReference type="NCBI Taxonomy" id="2762222"/>
    <lineage>
        <taxon>Bacteria</taxon>
        <taxon>Bacillati</taxon>
        <taxon>Bacillota</taxon>
        <taxon>Bacilli</taxon>
        <taxon>Bacillales</taxon>
        <taxon>Caryophanaceae</taxon>
        <taxon>Ureibacillus</taxon>
    </lineage>
</organism>
<dbReference type="Gene3D" id="1.10.10.160">
    <property type="match status" value="1"/>
</dbReference>
<dbReference type="InterPro" id="IPR014016">
    <property type="entry name" value="UvrD-like_ATP-bd"/>
</dbReference>
<dbReference type="PANTHER" id="PTHR11070:SF3">
    <property type="entry name" value="DNA 3'-5' HELICASE"/>
    <property type="match status" value="1"/>
</dbReference>
<dbReference type="InterPro" id="IPR013986">
    <property type="entry name" value="DExx_box_DNA_helicase_dom_sf"/>
</dbReference>
<feature type="domain" description="UvrD-like helicase ATP-binding" evidence="6">
    <location>
        <begin position="1"/>
        <end position="302"/>
    </location>
</feature>
<evidence type="ECO:0000256" key="5">
    <source>
        <dbReference type="PROSITE-ProRule" id="PRU00560"/>
    </source>
</evidence>
<evidence type="ECO:0000259" key="6">
    <source>
        <dbReference type="PROSITE" id="PS51198"/>
    </source>
</evidence>
<accession>A0ABR8XEB7</accession>
<dbReference type="GO" id="GO:0004386">
    <property type="term" value="F:helicase activity"/>
    <property type="evidence" value="ECO:0007669"/>
    <property type="project" value="UniProtKB-KW"/>
</dbReference>
<proteinExistence type="predicted"/>
<evidence type="ECO:0000256" key="2">
    <source>
        <dbReference type="ARBA" id="ARBA00022801"/>
    </source>
</evidence>
<reference evidence="7 8" key="1">
    <citation type="submission" date="2020-08" db="EMBL/GenBank/DDBJ databases">
        <title>A Genomic Blueprint of the Chicken Gut Microbiome.</title>
        <authorList>
            <person name="Gilroy R."/>
            <person name="Ravi A."/>
            <person name="Getino M."/>
            <person name="Pursley I."/>
            <person name="Horton D.L."/>
            <person name="Alikhan N.-F."/>
            <person name="Baker D."/>
            <person name="Gharbi K."/>
            <person name="Hall N."/>
            <person name="Watson M."/>
            <person name="Adriaenssens E.M."/>
            <person name="Foster-Nyarko E."/>
            <person name="Jarju S."/>
            <person name="Secka A."/>
            <person name="Antonio M."/>
            <person name="Oren A."/>
            <person name="Chaudhuri R."/>
            <person name="La Ragione R.M."/>
            <person name="Hildebrand F."/>
            <person name="Pallen M.J."/>
        </authorList>
    </citation>
    <scope>NUCLEOTIDE SEQUENCE [LARGE SCALE GENOMIC DNA]</scope>
    <source>
        <strain evidence="7 8">Re31</strain>
    </source>
</reference>
<evidence type="ECO:0000313" key="8">
    <source>
        <dbReference type="Proteomes" id="UP000640930"/>
    </source>
</evidence>
<keyword evidence="1 5" id="KW-0547">Nucleotide-binding</keyword>
<keyword evidence="3 5" id="KW-0347">Helicase</keyword>
<dbReference type="PROSITE" id="PS51198">
    <property type="entry name" value="UVRD_HELICASE_ATP_BIND"/>
    <property type="match status" value="1"/>
</dbReference>
<dbReference type="SUPFAM" id="SSF52540">
    <property type="entry name" value="P-loop containing nucleoside triphosphate hydrolases"/>
    <property type="match status" value="1"/>
</dbReference>
<dbReference type="RefSeq" id="WP_191708023.1">
    <property type="nucleotide sequence ID" value="NZ_JACSQA010000021.1"/>
</dbReference>
<sequence>MITITSSDLIDIEQHFKITAGPGAGKTHWLVNHIKNTVKNSLRLEKTRKIACITYTNVAVETILKRLGTGITNRVEVSTIHSFLYKHVIKPYIFLVADEFNLNVKKIDGHDIILPQRSIVGTWLENHVNKDKLKHPNTIKQLQFTEDKMASLWVWLSNLQYKFENGDALNLVGKKEKAGAISKVAGILEEDLFSYKKLSWERGKIDHDDVLFFSYVLITRHAFILKVLRAKFPYFFLDEVQDTNPIQTKILKLIAQEETIVGVIGDPAQSIYAFQGASIDEFINLKLENMVEYQILENRRSSNQIIDLLNKVRTDIVQTKFKNFDSELPILFIGDTRDAYRKIIELCGEGSTIHTLSRDNPTANAMKSLVSLNGIDTRLLTKFKEADSNKDRMRIILNSIEAVEFARIGDYKNALDKMKALFSDCPEKDQVNNSIKLLQELLAKYCSYNEKSLMTFYTVMKSHISMSSFKAGTAKNFYDETTYNQLAICINFKEDTSHHRTIHKAKGDEFENVLLIPSSLAFLINPNLENEEDRVYYVGMSRAINRLFFVFPKITKKNQKFIEDQYNIKVEDLTKVPQPI</sequence>
<name>A0ABR8XEB7_9BACL</name>
<dbReference type="Proteomes" id="UP000640930">
    <property type="component" value="Unassembled WGS sequence"/>
</dbReference>
<evidence type="ECO:0000256" key="4">
    <source>
        <dbReference type="ARBA" id="ARBA00022840"/>
    </source>
</evidence>
<dbReference type="Pfam" id="PF00580">
    <property type="entry name" value="UvrD-helicase"/>
    <property type="match status" value="1"/>
</dbReference>
<dbReference type="InterPro" id="IPR027417">
    <property type="entry name" value="P-loop_NTPase"/>
</dbReference>
<feature type="binding site" evidence="5">
    <location>
        <begin position="20"/>
        <end position="27"/>
    </location>
    <ligand>
        <name>ATP</name>
        <dbReference type="ChEBI" id="CHEBI:30616"/>
    </ligand>
</feature>
<protein>
    <submittedName>
        <fullName evidence="7">ATP-dependent helicase</fullName>
    </submittedName>
</protein>
<keyword evidence="2 5" id="KW-0378">Hydrolase</keyword>
<evidence type="ECO:0000256" key="3">
    <source>
        <dbReference type="ARBA" id="ARBA00022806"/>
    </source>
</evidence>
<dbReference type="EMBL" id="JACSQA010000021">
    <property type="protein sequence ID" value="MBD8027594.1"/>
    <property type="molecule type" value="Genomic_DNA"/>
</dbReference>
<evidence type="ECO:0000256" key="1">
    <source>
        <dbReference type="ARBA" id="ARBA00022741"/>
    </source>
</evidence>
<keyword evidence="4 5" id="KW-0067">ATP-binding</keyword>
<dbReference type="Gene3D" id="3.40.50.300">
    <property type="entry name" value="P-loop containing nucleotide triphosphate hydrolases"/>
    <property type="match status" value="2"/>
</dbReference>